<evidence type="ECO:0000256" key="1">
    <source>
        <dbReference type="SAM" id="MobiDB-lite"/>
    </source>
</evidence>
<dbReference type="Pfam" id="PF19026">
    <property type="entry name" value="UBA_HYPK"/>
    <property type="match status" value="1"/>
</dbReference>
<proteinExistence type="predicted"/>
<dbReference type="InterPro" id="IPR052617">
    <property type="entry name" value="Huntingtin-int_K"/>
</dbReference>
<accession>A0A7S4KTZ1</accession>
<reference evidence="3" key="1">
    <citation type="submission" date="2021-01" db="EMBL/GenBank/DDBJ databases">
        <authorList>
            <person name="Corre E."/>
            <person name="Pelletier E."/>
            <person name="Niang G."/>
            <person name="Scheremetjew M."/>
            <person name="Finn R."/>
            <person name="Kale V."/>
            <person name="Holt S."/>
            <person name="Cochrane G."/>
            <person name="Meng A."/>
            <person name="Brown T."/>
            <person name="Cohen L."/>
        </authorList>
    </citation>
    <scope>NUCLEOTIDE SEQUENCE</scope>
    <source>
        <strain evidence="3">SoJaBio B1-5/56/2</strain>
    </source>
</reference>
<feature type="region of interest" description="Disordered" evidence="1">
    <location>
        <begin position="1"/>
        <end position="38"/>
    </location>
</feature>
<feature type="domain" description="Nascent polypeptide-associated complex subunit alpha-like UBA" evidence="2">
    <location>
        <begin position="71"/>
        <end position="111"/>
    </location>
</feature>
<dbReference type="AlphaFoldDB" id="A0A7S4KTZ1"/>
<dbReference type="InterPro" id="IPR038922">
    <property type="entry name" value="HYPK_UBA"/>
</dbReference>
<gene>
    <name evidence="3" type="ORF">NAES01612_LOCUS10990</name>
</gene>
<name>A0A7S4KTZ1_9EUKA</name>
<dbReference type="CDD" id="cd14361">
    <property type="entry name" value="UBA_HYPK"/>
    <property type="match status" value="1"/>
</dbReference>
<dbReference type="PANTHER" id="PTHR31184">
    <property type="entry name" value="HUNTINGTIN-INTERACTING PROTEIN K FAMILY MEMBER"/>
    <property type="match status" value="1"/>
</dbReference>
<protein>
    <recommendedName>
        <fullName evidence="2">Nascent polypeptide-associated complex subunit alpha-like UBA domain-containing protein</fullName>
    </recommendedName>
</protein>
<dbReference type="EMBL" id="HBKR01016625">
    <property type="protein sequence ID" value="CAE2304717.1"/>
    <property type="molecule type" value="Transcribed_RNA"/>
</dbReference>
<organism evidence="3">
    <name type="scientific">Paramoeba aestuarina</name>
    <dbReference type="NCBI Taxonomy" id="180227"/>
    <lineage>
        <taxon>Eukaryota</taxon>
        <taxon>Amoebozoa</taxon>
        <taxon>Discosea</taxon>
        <taxon>Flabellinia</taxon>
        <taxon>Dactylopodida</taxon>
        <taxon>Paramoebidae</taxon>
        <taxon>Paramoeba</taxon>
    </lineage>
</organism>
<dbReference type="InterPro" id="IPR044034">
    <property type="entry name" value="NAC-like_UBA"/>
</dbReference>
<dbReference type="GO" id="GO:0050821">
    <property type="term" value="P:protein stabilization"/>
    <property type="evidence" value="ECO:0007669"/>
    <property type="project" value="TreeGrafter"/>
</dbReference>
<feature type="compositionally biased region" description="Acidic residues" evidence="1">
    <location>
        <begin position="1"/>
        <end position="10"/>
    </location>
</feature>
<evidence type="ECO:0000313" key="3">
    <source>
        <dbReference type="EMBL" id="CAE2304717.1"/>
    </source>
</evidence>
<sequence length="112" mass="12330">MTNDGGDEEERQQIAKGSKGEQDRGLQNLGGADNETEIDSASAQEAIAVLNQKYKEQQKEALKRKQALASVSVKKEEVELIMKEFDIPFEKADLSLRENGGDCVMAMTALLK</sequence>
<dbReference type="PANTHER" id="PTHR31184:SF2">
    <property type="entry name" value="HUNTINGTIN-INTERACTING PROTEIN K"/>
    <property type="match status" value="1"/>
</dbReference>
<evidence type="ECO:0000259" key="2">
    <source>
        <dbReference type="Pfam" id="PF19026"/>
    </source>
</evidence>